<protein>
    <submittedName>
        <fullName evidence="2">Enoyl-CoA hydratase-related protein</fullName>
    </submittedName>
</protein>
<proteinExistence type="predicted"/>
<organism evidence="2 3">
    <name type="scientific">Burkholderia vietnamiensis</name>
    <dbReference type="NCBI Taxonomy" id="60552"/>
    <lineage>
        <taxon>Bacteria</taxon>
        <taxon>Pseudomonadati</taxon>
        <taxon>Pseudomonadota</taxon>
        <taxon>Betaproteobacteria</taxon>
        <taxon>Burkholderiales</taxon>
        <taxon>Burkholderiaceae</taxon>
        <taxon>Burkholderia</taxon>
        <taxon>Burkholderia cepacia complex</taxon>
    </lineage>
</organism>
<feature type="transmembrane region" description="Helical" evidence="1">
    <location>
        <begin position="91"/>
        <end position="112"/>
    </location>
</feature>
<accession>A0AAW7SZ09</accession>
<dbReference type="Gene3D" id="3.90.226.10">
    <property type="entry name" value="2-enoyl-CoA Hydratase, Chain A, domain 1"/>
    <property type="match status" value="1"/>
</dbReference>
<keyword evidence="1" id="KW-0472">Membrane</keyword>
<dbReference type="InterPro" id="IPR029045">
    <property type="entry name" value="ClpP/crotonase-like_dom_sf"/>
</dbReference>
<sequence length="259" mass="27663">MRVMTFTSAPKANPLTPELQRDLLSALDEAAADSSVGAVVLTGSGRTFCVGADLSAMDRHAPPGSADSVGNRTADMMAELTNPLVLKMRQLPVPVVCAINGAAAGAGVGLALSGDFTLAAQSSFFLFPFMPNLGIVPDMGSSWYLTRRLGPMRASAVMLLGDRVNAVMAAEWGLIHRSIPDDLLLSEAVALAQRLARLPAHAVGEIRAIVDLALEQPLETQLEYEAARQRELIDRPTFDEGARAFMEKRAPVFPHRGED</sequence>
<dbReference type="Proteomes" id="UP001171620">
    <property type="component" value="Unassembled WGS sequence"/>
</dbReference>
<keyword evidence="1" id="KW-0812">Transmembrane</keyword>
<feature type="transmembrane region" description="Helical" evidence="1">
    <location>
        <begin position="124"/>
        <end position="145"/>
    </location>
</feature>
<dbReference type="SUPFAM" id="SSF52096">
    <property type="entry name" value="ClpP/crotonase"/>
    <property type="match status" value="1"/>
</dbReference>
<name>A0AAW7SZ09_BURVI</name>
<comment type="caution">
    <text evidence="2">The sequence shown here is derived from an EMBL/GenBank/DDBJ whole genome shotgun (WGS) entry which is preliminary data.</text>
</comment>
<keyword evidence="1" id="KW-1133">Transmembrane helix</keyword>
<dbReference type="PANTHER" id="PTHR43459:SF1">
    <property type="entry name" value="EG:BACN32G11.4 PROTEIN"/>
    <property type="match status" value="1"/>
</dbReference>
<dbReference type="GO" id="GO:0003824">
    <property type="term" value="F:catalytic activity"/>
    <property type="evidence" value="ECO:0007669"/>
    <property type="project" value="UniProtKB-ARBA"/>
</dbReference>
<dbReference type="PANTHER" id="PTHR43459">
    <property type="entry name" value="ENOYL-COA HYDRATASE"/>
    <property type="match status" value="1"/>
</dbReference>
<reference evidence="2" key="1">
    <citation type="submission" date="2023-07" db="EMBL/GenBank/DDBJ databases">
        <title>A collection of bacterial strains from the Burkholderia cepacia Research Laboratory and Repository.</title>
        <authorList>
            <person name="Lipuma J."/>
            <person name="Spilker T."/>
            <person name="Caverly L."/>
        </authorList>
    </citation>
    <scope>NUCLEOTIDE SEQUENCE</scope>
    <source>
        <strain evidence="2">AU44268</strain>
    </source>
</reference>
<dbReference type="RefSeq" id="WP_301788418.1">
    <property type="nucleotide sequence ID" value="NZ_JAUJRV010000005.1"/>
</dbReference>
<evidence type="ECO:0000313" key="3">
    <source>
        <dbReference type="Proteomes" id="UP001171620"/>
    </source>
</evidence>
<evidence type="ECO:0000313" key="2">
    <source>
        <dbReference type="EMBL" id="MDN7795127.1"/>
    </source>
</evidence>
<dbReference type="Pfam" id="PF00378">
    <property type="entry name" value="ECH_1"/>
    <property type="match status" value="1"/>
</dbReference>
<gene>
    <name evidence="2" type="ORF">QZM33_09195</name>
</gene>
<dbReference type="CDD" id="cd06558">
    <property type="entry name" value="crotonase-like"/>
    <property type="match status" value="1"/>
</dbReference>
<dbReference type="EMBL" id="JAUJRV010000005">
    <property type="protein sequence ID" value="MDN7795127.1"/>
    <property type="molecule type" value="Genomic_DNA"/>
</dbReference>
<dbReference type="AlphaFoldDB" id="A0AAW7SZ09"/>
<dbReference type="InterPro" id="IPR001753">
    <property type="entry name" value="Enoyl-CoA_hydra/iso"/>
</dbReference>
<evidence type="ECO:0000256" key="1">
    <source>
        <dbReference type="SAM" id="Phobius"/>
    </source>
</evidence>